<sequence>MIGLQARQSPSVLKAKEIVESGKLGKILGTTMFGHGMIAGKIAPEAHEYSLDIENGANILTVPFSHAVDALCYVLGEIKDLSATLGNNLPEVTIVDKDMKPIRTTKKTAHEFVSITGTLVSGGNVDVQYTGGMSRTGRNFYWEIIGTDGSLVLEGPNGHIQMYQPSVKFVGGEQDAKLEQIEVEKAGRPDEGDFSFNVGRAWDALAGVGLEKGSSVTTWDEALVRHKMIDAIYRSVETGKRQSYL</sequence>
<evidence type="ECO:0000256" key="1">
    <source>
        <dbReference type="ARBA" id="ARBA00023002"/>
    </source>
</evidence>
<dbReference type="SUPFAM" id="SSF55347">
    <property type="entry name" value="Glyceraldehyde-3-phosphate dehydrogenase-like, C-terminal domain"/>
    <property type="match status" value="1"/>
</dbReference>
<proteinExistence type="predicted"/>
<keyword evidence="1" id="KW-0560">Oxidoreductase</keyword>
<dbReference type="Pfam" id="PF22685">
    <property type="entry name" value="Gal80p_C-like"/>
    <property type="match status" value="1"/>
</dbReference>
<dbReference type="GO" id="GO:0016491">
    <property type="term" value="F:oxidoreductase activity"/>
    <property type="evidence" value="ECO:0007669"/>
    <property type="project" value="UniProtKB-KW"/>
</dbReference>
<dbReference type="EMBL" id="KZ678128">
    <property type="protein sequence ID" value="PSN74547.1"/>
    <property type="molecule type" value="Genomic_DNA"/>
</dbReference>
<accession>A0A2T2PA71</accession>
<reference evidence="3 4" key="1">
    <citation type="journal article" date="2018" name="Front. Microbiol.">
        <title>Genome-Wide Analysis of Corynespora cassiicola Leaf Fall Disease Putative Effectors.</title>
        <authorList>
            <person name="Lopez D."/>
            <person name="Ribeiro S."/>
            <person name="Label P."/>
            <person name="Fumanal B."/>
            <person name="Venisse J.S."/>
            <person name="Kohler A."/>
            <person name="de Oliveira R.R."/>
            <person name="Labutti K."/>
            <person name="Lipzen A."/>
            <person name="Lail K."/>
            <person name="Bauer D."/>
            <person name="Ohm R.A."/>
            <person name="Barry K.W."/>
            <person name="Spatafora J."/>
            <person name="Grigoriev I.V."/>
            <person name="Martin F.M."/>
            <person name="Pujade-Renaud V."/>
        </authorList>
    </citation>
    <scope>NUCLEOTIDE SEQUENCE [LARGE SCALE GENOMIC DNA]</scope>
    <source>
        <strain evidence="3 4">Philippines</strain>
    </source>
</reference>
<evidence type="ECO:0000259" key="2">
    <source>
        <dbReference type="Pfam" id="PF22685"/>
    </source>
</evidence>
<keyword evidence="4" id="KW-1185">Reference proteome</keyword>
<dbReference type="InterPro" id="IPR050463">
    <property type="entry name" value="Gfo/Idh/MocA_oxidrdct_glycsds"/>
</dbReference>
<dbReference type="PANTHER" id="PTHR43818:SF11">
    <property type="entry name" value="BCDNA.GH03377"/>
    <property type="match status" value="1"/>
</dbReference>
<name>A0A2T2PA71_CORCC</name>
<dbReference type="PANTHER" id="PTHR43818">
    <property type="entry name" value="BCDNA.GH03377"/>
    <property type="match status" value="1"/>
</dbReference>
<evidence type="ECO:0000313" key="3">
    <source>
        <dbReference type="EMBL" id="PSN74547.1"/>
    </source>
</evidence>
<dbReference type="InterPro" id="IPR055080">
    <property type="entry name" value="Gal80p-like_C"/>
</dbReference>
<evidence type="ECO:0000313" key="4">
    <source>
        <dbReference type="Proteomes" id="UP000240883"/>
    </source>
</evidence>
<dbReference type="AlphaFoldDB" id="A0A2T2PA71"/>
<dbReference type="Proteomes" id="UP000240883">
    <property type="component" value="Unassembled WGS sequence"/>
</dbReference>
<dbReference type="Gene3D" id="3.30.360.10">
    <property type="entry name" value="Dihydrodipicolinate Reductase, domain 2"/>
    <property type="match status" value="1"/>
</dbReference>
<organism evidence="3 4">
    <name type="scientific">Corynespora cassiicola Philippines</name>
    <dbReference type="NCBI Taxonomy" id="1448308"/>
    <lineage>
        <taxon>Eukaryota</taxon>
        <taxon>Fungi</taxon>
        <taxon>Dikarya</taxon>
        <taxon>Ascomycota</taxon>
        <taxon>Pezizomycotina</taxon>
        <taxon>Dothideomycetes</taxon>
        <taxon>Pleosporomycetidae</taxon>
        <taxon>Pleosporales</taxon>
        <taxon>Corynesporascaceae</taxon>
        <taxon>Corynespora</taxon>
    </lineage>
</organism>
<dbReference type="OrthoDB" id="64915at2759"/>
<dbReference type="STRING" id="1448308.A0A2T2PA71"/>
<gene>
    <name evidence="3" type="ORF">BS50DRAFT_567369</name>
</gene>
<protein>
    <recommendedName>
        <fullName evidence="2">Gal80p-like C-terminal domain-containing protein</fullName>
    </recommendedName>
</protein>
<feature type="domain" description="Gal80p-like C-terminal" evidence="2">
    <location>
        <begin position="10"/>
        <end position="155"/>
    </location>
</feature>